<dbReference type="Pfam" id="PF03692">
    <property type="entry name" value="CxxCxxCC"/>
    <property type="match status" value="1"/>
</dbReference>
<evidence type="ECO:0000313" key="1">
    <source>
        <dbReference type="EMBL" id="NIK88751.1"/>
    </source>
</evidence>
<protein>
    <recommendedName>
        <fullName evidence="3">YkgJ family cysteine cluster protein</fullName>
    </recommendedName>
</protein>
<reference evidence="1 2" key="1">
    <citation type="submission" date="2020-03" db="EMBL/GenBank/DDBJ databases">
        <title>Genomic Encyclopedia of Type Strains, Phase IV (KMG-IV): sequencing the most valuable type-strain genomes for metagenomic binning, comparative biology and taxonomic classification.</title>
        <authorList>
            <person name="Goeker M."/>
        </authorList>
    </citation>
    <scope>NUCLEOTIDE SEQUENCE [LARGE SCALE GENOMIC DNA]</scope>
    <source>
        <strain evidence="1 2">DSM 19867</strain>
    </source>
</reference>
<comment type="caution">
    <text evidence="1">The sequence shown here is derived from an EMBL/GenBank/DDBJ whole genome shotgun (WGS) entry which is preliminary data.</text>
</comment>
<dbReference type="PANTHER" id="PTHR35866:SF1">
    <property type="entry name" value="YKGJ FAMILY CYSTEINE CLUSTER PROTEIN"/>
    <property type="match status" value="1"/>
</dbReference>
<evidence type="ECO:0008006" key="3">
    <source>
        <dbReference type="Google" id="ProtNLM"/>
    </source>
</evidence>
<organism evidence="1 2">
    <name type="scientific">Rhizomicrobium palustre</name>
    <dbReference type="NCBI Taxonomy" id="189966"/>
    <lineage>
        <taxon>Bacteria</taxon>
        <taxon>Pseudomonadati</taxon>
        <taxon>Pseudomonadota</taxon>
        <taxon>Alphaproteobacteria</taxon>
        <taxon>Micropepsales</taxon>
        <taxon>Micropepsaceae</taxon>
        <taxon>Rhizomicrobium</taxon>
    </lineage>
</organism>
<keyword evidence="2" id="KW-1185">Reference proteome</keyword>
<proteinExistence type="predicted"/>
<dbReference type="RefSeq" id="WP_167082899.1">
    <property type="nucleotide sequence ID" value="NZ_BAAADC010000001.1"/>
</dbReference>
<accession>A0A846N076</accession>
<sequence>MAKKRKLYDCSKCPGYCCSYHIIPVTEKDLARLAKHFGVSIEYARAKYVTKGRPEDKKDGPYKIRRKSDEHYGKICRFFDQAKRCCGIYEARMTICRTYPSGKCGYYEFLKIERDTQDDQELVAGTWND</sequence>
<evidence type="ECO:0000313" key="2">
    <source>
        <dbReference type="Proteomes" id="UP000570514"/>
    </source>
</evidence>
<dbReference type="AlphaFoldDB" id="A0A846N076"/>
<dbReference type="InterPro" id="IPR005358">
    <property type="entry name" value="Puta_zinc/iron-chelating_dom"/>
</dbReference>
<dbReference type="PANTHER" id="PTHR35866">
    <property type="entry name" value="PUTATIVE-RELATED"/>
    <property type="match status" value="1"/>
</dbReference>
<gene>
    <name evidence="1" type="ORF">FHS83_002069</name>
</gene>
<dbReference type="Proteomes" id="UP000570514">
    <property type="component" value="Unassembled WGS sequence"/>
</dbReference>
<name>A0A846N076_9PROT</name>
<dbReference type="EMBL" id="JAASRM010000001">
    <property type="protein sequence ID" value="NIK88751.1"/>
    <property type="molecule type" value="Genomic_DNA"/>
</dbReference>